<organism evidence="1 2">
    <name type="scientific">Cardiocondyla obscurior</name>
    <dbReference type="NCBI Taxonomy" id="286306"/>
    <lineage>
        <taxon>Eukaryota</taxon>
        <taxon>Metazoa</taxon>
        <taxon>Ecdysozoa</taxon>
        <taxon>Arthropoda</taxon>
        <taxon>Hexapoda</taxon>
        <taxon>Insecta</taxon>
        <taxon>Pterygota</taxon>
        <taxon>Neoptera</taxon>
        <taxon>Endopterygota</taxon>
        <taxon>Hymenoptera</taxon>
        <taxon>Apocrita</taxon>
        <taxon>Aculeata</taxon>
        <taxon>Formicoidea</taxon>
        <taxon>Formicidae</taxon>
        <taxon>Myrmicinae</taxon>
        <taxon>Cardiocondyla</taxon>
    </lineage>
</organism>
<dbReference type="Proteomes" id="UP001430953">
    <property type="component" value="Unassembled WGS sequence"/>
</dbReference>
<proteinExistence type="predicted"/>
<sequence length="593" mass="67013">MMRCATYENSKRLRLNDNRDVKHMATMTNDKKMKKDDSPGGFNKQLISSHSTPITKNLSANMDIEDSPDLDYCQSLFPCTQEGGNEVAWDWQSSLSRTPENKKKQKNIQCETPKGTKFMCKKRISNSPLLYKPLKRKAIKRENIENIGQFAAELQALSEKIIKQNDKSHLSDCNKKKEAPMLNENNEKETLEVTESIQNCTRESDSKHNSVEESHNGNLIKKKNLTGSYDDLFDDSADDDMIRCTQEMEEKINLMEKECSVNVSVEQEQLHIIDTCKAKTFVQASLKENNKKSLVKSTLGTSDCNTLKTYSKLKRELHGNVHTIAAQKSVDLYKPCLNNNNTLHSHGKKSSDNKTLLKSNTVELFEFSDDSFDDWLATCVDDEKVLLESDHSLTQHKEDKFQSNYKHLTNAPLKPPGAESLKLMAKPGTSNTNVLENRKFFKTKSLSDQYVNRAAAANVKNATTNASYYARHHLNSGKGPILRTNVAHTSVSTKPIATNDGKVDNTAISLMHGADRPRGFGVNRCVVKSDNDRFVKHHSTGNIKNNTPEKTKTKSQPVRCTAEEIEKKRLQAVAKLEAKRKLYSMKMSNNINR</sequence>
<evidence type="ECO:0000313" key="2">
    <source>
        <dbReference type="Proteomes" id="UP001430953"/>
    </source>
</evidence>
<comment type="caution">
    <text evidence="1">The sequence shown here is derived from an EMBL/GenBank/DDBJ whole genome shotgun (WGS) entry which is preliminary data.</text>
</comment>
<reference evidence="1 2" key="1">
    <citation type="submission" date="2023-03" db="EMBL/GenBank/DDBJ databases">
        <title>High recombination rates correlate with genetic variation in Cardiocondyla obscurior ants.</title>
        <authorList>
            <person name="Errbii M."/>
        </authorList>
    </citation>
    <scope>NUCLEOTIDE SEQUENCE [LARGE SCALE GENOMIC DNA]</scope>
    <source>
        <strain evidence="1">Alpha-2009</strain>
        <tissue evidence="1">Whole body</tissue>
    </source>
</reference>
<evidence type="ECO:0000313" key="1">
    <source>
        <dbReference type="EMBL" id="KAL0115553.1"/>
    </source>
</evidence>
<dbReference type="EMBL" id="JADYXP020000010">
    <property type="protein sequence ID" value="KAL0115553.1"/>
    <property type="molecule type" value="Genomic_DNA"/>
</dbReference>
<gene>
    <name evidence="1" type="ORF">PUN28_010818</name>
</gene>
<dbReference type="AlphaFoldDB" id="A0AAW2FK54"/>
<keyword evidence="2" id="KW-1185">Reference proteome</keyword>
<accession>A0AAW2FK54</accession>
<name>A0AAW2FK54_9HYME</name>
<protein>
    <submittedName>
        <fullName evidence="1">Uncharacterized protein</fullName>
    </submittedName>
</protein>